<dbReference type="RefSeq" id="WP_035480639.1">
    <property type="nucleotide sequence ID" value="NZ_CADFGL010000001.1"/>
</dbReference>
<evidence type="ECO:0000259" key="2">
    <source>
        <dbReference type="Pfam" id="PF03886"/>
    </source>
</evidence>
<name>A0A6J5A1H1_9BURK</name>
<accession>A0A6J5A1H1</accession>
<evidence type="ECO:0000313" key="3">
    <source>
        <dbReference type="EMBL" id="CAB3642605.1"/>
    </source>
</evidence>
<feature type="signal peptide" evidence="1">
    <location>
        <begin position="1"/>
        <end position="21"/>
    </location>
</feature>
<dbReference type="Gene3D" id="3.40.50.10610">
    <property type="entry name" value="ABC-type transport auxiliary lipoprotein component"/>
    <property type="match status" value="1"/>
</dbReference>
<dbReference type="InterPro" id="IPR005586">
    <property type="entry name" value="ABC_trans_aux"/>
</dbReference>
<reference evidence="3 4" key="1">
    <citation type="submission" date="2020-04" db="EMBL/GenBank/DDBJ databases">
        <authorList>
            <person name="De Canck E."/>
        </authorList>
    </citation>
    <scope>NUCLEOTIDE SEQUENCE [LARGE SCALE GENOMIC DNA]</scope>
    <source>
        <strain evidence="3 4">LMG 22037</strain>
    </source>
</reference>
<feature type="domain" description="ABC-type transport auxiliary lipoprotein component" evidence="2">
    <location>
        <begin position="49"/>
        <end position="205"/>
    </location>
</feature>
<dbReference type="EMBL" id="CADIKB010000001">
    <property type="protein sequence ID" value="CAB3642605.1"/>
    <property type="molecule type" value="Genomic_DNA"/>
</dbReference>
<dbReference type="SUPFAM" id="SSF159594">
    <property type="entry name" value="XCC0632-like"/>
    <property type="match status" value="1"/>
</dbReference>
<protein>
    <recommendedName>
        <fullName evidence="2">ABC-type transport auxiliary lipoprotein component domain-containing protein</fullName>
    </recommendedName>
</protein>
<sequence>MIRTPAFAVGRSLAISIAASARTTAVLFSVAAMTLAGCGRSMPTRYVTLNAVPAGTPLATRSITPIQLTAVHIPAVLDRLEVVKLASPNRLTIDDSDRWGAPLAQMIRGTLAQDLLMRLPPGTFIVPDAPAPPGTRKLVVTVLSATAEASGTLTLQAQWTLLAGHPDEAALRQQVTLDSAIRGHDAIAQAAALSHGLGDLADRIAASVLAH</sequence>
<dbReference type="Pfam" id="PF03886">
    <property type="entry name" value="ABC_trans_aux"/>
    <property type="match status" value="1"/>
</dbReference>
<organism evidence="3 4">
    <name type="scientific">Paraburkholderia phenoliruptrix</name>
    <dbReference type="NCBI Taxonomy" id="252970"/>
    <lineage>
        <taxon>Bacteria</taxon>
        <taxon>Pseudomonadati</taxon>
        <taxon>Pseudomonadota</taxon>
        <taxon>Betaproteobacteria</taxon>
        <taxon>Burkholderiales</taxon>
        <taxon>Burkholderiaceae</taxon>
        <taxon>Paraburkholderia</taxon>
    </lineage>
</organism>
<evidence type="ECO:0000256" key="1">
    <source>
        <dbReference type="SAM" id="SignalP"/>
    </source>
</evidence>
<proteinExistence type="predicted"/>
<dbReference type="Proteomes" id="UP000494249">
    <property type="component" value="Unassembled WGS sequence"/>
</dbReference>
<gene>
    <name evidence="3" type="ORF">LMG22037_00425</name>
</gene>
<evidence type="ECO:0000313" key="4">
    <source>
        <dbReference type="Proteomes" id="UP000494249"/>
    </source>
</evidence>
<keyword evidence="1" id="KW-0732">Signal</keyword>
<dbReference type="AlphaFoldDB" id="A0A6J5A1H1"/>
<feature type="chain" id="PRO_5026838757" description="ABC-type transport auxiliary lipoprotein component domain-containing protein" evidence="1">
    <location>
        <begin position="22"/>
        <end position="211"/>
    </location>
</feature>